<name>A0A484BWY6_DRONA</name>
<dbReference type="KEGG" id="dnv:108650191"/>
<dbReference type="PANTHER" id="PTHR20898">
    <property type="entry name" value="DAEDALUS ON 3-RELATED-RELATED"/>
    <property type="match status" value="1"/>
</dbReference>
<accession>A0A484BWY6</accession>
<comment type="caution">
    <text evidence="2">The sequence shown here is derived from an EMBL/GenBank/DDBJ whole genome shotgun (WGS) entry which is preliminary data.</text>
</comment>
<dbReference type="Pfam" id="PF06477">
    <property type="entry name" value="DUF1091"/>
    <property type="match status" value="1"/>
</dbReference>
<gene>
    <name evidence="2" type="ORF">AWZ03_000755</name>
</gene>
<dbReference type="AlphaFoldDB" id="A0A484BWY6"/>
<feature type="signal peptide" evidence="1">
    <location>
        <begin position="1"/>
        <end position="17"/>
    </location>
</feature>
<sequence length="172" mass="20449">MHRLLIVVLIAFTAVRCSHFKLNNVICRCYDTAYCTFKQCELTMRRRGVAAFSMYTVMHKRPVDNIYINLELFKKSNGYRSYLINQSLDFCYYMRNPKAYIFFNAFHKTFVAVSNFNHTCPYDHDIIINRFIYERGSMIDLPLLNGEYMINIKLSVSKVWRAELKIFVTRSD</sequence>
<protein>
    <recommendedName>
        <fullName evidence="4">MD-2-related lipid-recognition domain-containing protein</fullName>
    </recommendedName>
</protein>
<evidence type="ECO:0008006" key="4">
    <source>
        <dbReference type="Google" id="ProtNLM"/>
    </source>
</evidence>
<dbReference type="Proteomes" id="UP000295192">
    <property type="component" value="Unassembled WGS sequence"/>
</dbReference>
<dbReference type="EMBL" id="LSRL02000003">
    <property type="protein sequence ID" value="TDG52522.1"/>
    <property type="molecule type" value="Genomic_DNA"/>
</dbReference>
<dbReference type="PANTHER" id="PTHR20898:SF0">
    <property type="entry name" value="DAEDALUS ON 3-RELATED"/>
    <property type="match status" value="1"/>
</dbReference>
<proteinExistence type="predicted"/>
<dbReference type="OrthoDB" id="7789165at2759"/>
<dbReference type="OMA" id="CEMKFIR"/>
<evidence type="ECO:0000313" key="2">
    <source>
        <dbReference type="EMBL" id="TDG52522.1"/>
    </source>
</evidence>
<dbReference type="SMART" id="SM00697">
    <property type="entry name" value="DM8"/>
    <property type="match status" value="1"/>
</dbReference>
<keyword evidence="3" id="KW-1185">Reference proteome</keyword>
<dbReference type="InterPro" id="IPR010512">
    <property type="entry name" value="DUF1091"/>
</dbReference>
<evidence type="ECO:0000313" key="3">
    <source>
        <dbReference type="Proteomes" id="UP000295192"/>
    </source>
</evidence>
<reference evidence="2 3" key="1">
    <citation type="journal article" date="2019" name="J. Hered.">
        <title>An Improved Genome Assembly for Drosophila navojoa, the Basal Species in the mojavensis Cluster.</title>
        <authorList>
            <person name="Vanderlinde T."/>
            <person name="Dupim E.G."/>
            <person name="Nazario-Yepiz N.O."/>
            <person name="Carvalho A.B."/>
        </authorList>
    </citation>
    <scope>NUCLEOTIDE SEQUENCE [LARGE SCALE GENOMIC DNA]</scope>
    <source>
        <strain evidence="2">Navoj_Jal97</strain>
        <tissue evidence="2">Whole organism</tissue>
    </source>
</reference>
<organism evidence="2 3">
    <name type="scientific">Drosophila navojoa</name>
    <name type="common">Fruit fly</name>
    <dbReference type="NCBI Taxonomy" id="7232"/>
    <lineage>
        <taxon>Eukaryota</taxon>
        <taxon>Metazoa</taxon>
        <taxon>Ecdysozoa</taxon>
        <taxon>Arthropoda</taxon>
        <taxon>Hexapoda</taxon>
        <taxon>Insecta</taxon>
        <taxon>Pterygota</taxon>
        <taxon>Neoptera</taxon>
        <taxon>Endopterygota</taxon>
        <taxon>Diptera</taxon>
        <taxon>Brachycera</taxon>
        <taxon>Muscomorpha</taxon>
        <taxon>Ephydroidea</taxon>
        <taxon>Drosophilidae</taxon>
        <taxon>Drosophila</taxon>
    </lineage>
</organism>
<evidence type="ECO:0000256" key="1">
    <source>
        <dbReference type="SAM" id="SignalP"/>
    </source>
</evidence>
<feature type="chain" id="PRO_5019777049" description="MD-2-related lipid-recognition domain-containing protein" evidence="1">
    <location>
        <begin position="18"/>
        <end position="172"/>
    </location>
</feature>
<keyword evidence="1" id="KW-0732">Signal</keyword>